<dbReference type="AlphaFoldDB" id="A0AAQ3SM07"/>
<feature type="compositionally biased region" description="Basic and acidic residues" evidence="2">
    <location>
        <begin position="166"/>
        <end position="179"/>
    </location>
</feature>
<comment type="similarity">
    <text evidence="1">Belongs to the fantastic four family.</text>
</comment>
<evidence type="ECO:0000313" key="4">
    <source>
        <dbReference type="EMBL" id="WVZ56340.1"/>
    </source>
</evidence>
<protein>
    <recommendedName>
        <fullName evidence="3">FAF domain-containing protein</fullName>
    </recommendedName>
</protein>
<dbReference type="EMBL" id="CP144746">
    <property type="protein sequence ID" value="WVZ56340.1"/>
    <property type="molecule type" value="Genomic_DNA"/>
</dbReference>
<dbReference type="Proteomes" id="UP001341281">
    <property type="component" value="Chromosome 02"/>
</dbReference>
<keyword evidence="5" id="KW-1185">Reference proteome</keyword>
<feature type="compositionally biased region" description="Acidic residues" evidence="2">
    <location>
        <begin position="235"/>
        <end position="261"/>
    </location>
</feature>
<proteinExistence type="inferred from homology"/>
<dbReference type="PANTHER" id="PTHR33155:SF62">
    <property type="entry name" value="EXPRESSED PROTEIN"/>
    <property type="match status" value="1"/>
</dbReference>
<feature type="region of interest" description="Disordered" evidence="2">
    <location>
        <begin position="106"/>
        <end position="179"/>
    </location>
</feature>
<sequence>MALTVFETTEQQLLPCQQQQAGGDGGKAAAAGAEKAAAMLIKETDHGGDDDRPERGDIWNMIQQAQKPPAAAAAAPRQAQAPYVHPLVRRSSSLLTQKSLEICTESLGSETGSDGFSDADGGSGTDRSSTGSDAERDEEEVVVAPLAPPPPPSRAFPPPLPSLARRKVESTMEMRQERQDGRLLVRVVPVPSSTLFRAQRRGGRLLLSFADTAAPAPDDDMLDRSRGDQGQALEPEPEPEPEPEQQALVDEEDDEVEDEVEVVDRGTVVEFKVSAQPQPRSGSGGGGPRVHRSALVINKFVGAEPVTSRDIDDGTAAPPPHALAQHPVKAVKPPRRSTGPTTTAVAALAAASALTATAAPPGDGDGDGAFPGPTCGENKLLMTAKRRSSKEDLLKHMRCSGQLSGPLFVWEGYIATSS</sequence>
<name>A0AAQ3SM07_PASNO</name>
<gene>
    <name evidence="4" type="ORF">U9M48_006888</name>
</gene>
<reference evidence="4 5" key="1">
    <citation type="submission" date="2024-02" db="EMBL/GenBank/DDBJ databases">
        <title>High-quality chromosome-scale genome assembly of Pensacola bahiagrass (Paspalum notatum Flugge var. saurae).</title>
        <authorList>
            <person name="Vega J.M."/>
            <person name="Podio M."/>
            <person name="Orjuela J."/>
            <person name="Siena L.A."/>
            <person name="Pessino S.C."/>
            <person name="Combes M.C."/>
            <person name="Mariac C."/>
            <person name="Albertini E."/>
            <person name="Pupilli F."/>
            <person name="Ortiz J.P.A."/>
            <person name="Leblanc O."/>
        </authorList>
    </citation>
    <scope>NUCLEOTIDE SEQUENCE [LARGE SCALE GENOMIC DNA]</scope>
    <source>
        <strain evidence="4">R1</strain>
        <tissue evidence="4">Leaf</tissue>
    </source>
</reference>
<feature type="compositionally biased region" description="Pro residues" evidence="2">
    <location>
        <begin position="146"/>
        <end position="161"/>
    </location>
</feature>
<evidence type="ECO:0000259" key="3">
    <source>
        <dbReference type="Pfam" id="PF11250"/>
    </source>
</evidence>
<feature type="region of interest" description="Disordered" evidence="2">
    <location>
        <begin position="307"/>
        <end position="340"/>
    </location>
</feature>
<organism evidence="4 5">
    <name type="scientific">Paspalum notatum var. saurae</name>
    <dbReference type="NCBI Taxonomy" id="547442"/>
    <lineage>
        <taxon>Eukaryota</taxon>
        <taxon>Viridiplantae</taxon>
        <taxon>Streptophyta</taxon>
        <taxon>Embryophyta</taxon>
        <taxon>Tracheophyta</taxon>
        <taxon>Spermatophyta</taxon>
        <taxon>Magnoliopsida</taxon>
        <taxon>Liliopsida</taxon>
        <taxon>Poales</taxon>
        <taxon>Poaceae</taxon>
        <taxon>PACMAD clade</taxon>
        <taxon>Panicoideae</taxon>
        <taxon>Andropogonodae</taxon>
        <taxon>Paspaleae</taxon>
        <taxon>Paspalinae</taxon>
        <taxon>Paspalum</taxon>
    </lineage>
</organism>
<dbReference type="PANTHER" id="PTHR33155">
    <property type="entry name" value="FANTASTIC FOUR-LIKE PROTEIN (DUF3049)"/>
    <property type="match status" value="1"/>
</dbReference>
<feature type="domain" description="FAF" evidence="3">
    <location>
        <begin position="155"/>
        <end position="209"/>
    </location>
</feature>
<evidence type="ECO:0000256" key="1">
    <source>
        <dbReference type="ARBA" id="ARBA00008690"/>
    </source>
</evidence>
<accession>A0AAQ3SM07</accession>
<evidence type="ECO:0000256" key="2">
    <source>
        <dbReference type="SAM" id="MobiDB-lite"/>
    </source>
</evidence>
<feature type="compositionally biased region" description="Low complexity" evidence="2">
    <location>
        <begin position="112"/>
        <end position="132"/>
    </location>
</feature>
<evidence type="ECO:0000313" key="5">
    <source>
        <dbReference type="Proteomes" id="UP001341281"/>
    </source>
</evidence>
<feature type="region of interest" description="Disordered" evidence="2">
    <location>
        <begin position="212"/>
        <end position="290"/>
    </location>
</feature>
<dbReference type="InterPro" id="IPR021410">
    <property type="entry name" value="FAF"/>
</dbReference>
<dbReference type="InterPro" id="IPR046431">
    <property type="entry name" value="FAF_dom"/>
</dbReference>
<dbReference type="Pfam" id="PF11250">
    <property type="entry name" value="FAF"/>
    <property type="match status" value="1"/>
</dbReference>